<organism evidence="3 4">
    <name type="scientific">Chionoecetes opilio</name>
    <name type="common">Atlantic snow crab</name>
    <name type="synonym">Cancer opilio</name>
    <dbReference type="NCBI Taxonomy" id="41210"/>
    <lineage>
        <taxon>Eukaryota</taxon>
        <taxon>Metazoa</taxon>
        <taxon>Ecdysozoa</taxon>
        <taxon>Arthropoda</taxon>
        <taxon>Crustacea</taxon>
        <taxon>Multicrustacea</taxon>
        <taxon>Malacostraca</taxon>
        <taxon>Eumalacostraca</taxon>
        <taxon>Eucarida</taxon>
        <taxon>Decapoda</taxon>
        <taxon>Pleocyemata</taxon>
        <taxon>Brachyura</taxon>
        <taxon>Eubrachyura</taxon>
        <taxon>Majoidea</taxon>
        <taxon>Majidae</taxon>
        <taxon>Chionoecetes</taxon>
    </lineage>
</organism>
<dbReference type="Pfam" id="PF16740">
    <property type="entry name" value="SKA2"/>
    <property type="match status" value="1"/>
</dbReference>
<dbReference type="InterPro" id="IPR042091">
    <property type="entry name" value="Ska2_N"/>
</dbReference>
<feature type="domain" description="Ska2 N-terminal" evidence="2">
    <location>
        <begin position="6"/>
        <end position="94"/>
    </location>
</feature>
<sequence>MTQLVTLQFGKAEADLDALSCKVDYEYKALTEGHHTSAQVPSRVVGSVQGLRKDLEQLASEVEEIQKQQQEAMSTVGTQLKTLCSQFDDLSGIVGQHQQQGGEAAP</sequence>
<evidence type="ECO:0000256" key="1">
    <source>
        <dbReference type="SAM" id="Coils"/>
    </source>
</evidence>
<comment type="caution">
    <text evidence="3">The sequence shown here is derived from an EMBL/GenBank/DDBJ whole genome shotgun (WGS) entry which is preliminary data.</text>
</comment>
<proteinExistence type="predicted"/>
<protein>
    <recommendedName>
        <fullName evidence="2">Ska2 N-terminal domain-containing protein</fullName>
    </recommendedName>
</protein>
<dbReference type="Proteomes" id="UP000770661">
    <property type="component" value="Unassembled WGS sequence"/>
</dbReference>
<evidence type="ECO:0000259" key="2">
    <source>
        <dbReference type="Pfam" id="PF16740"/>
    </source>
</evidence>
<keyword evidence="4" id="KW-1185">Reference proteome</keyword>
<evidence type="ECO:0000313" key="3">
    <source>
        <dbReference type="EMBL" id="KAG0717039.1"/>
    </source>
</evidence>
<feature type="coiled-coil region" evidence="1">
    <location>
        <begin position="48"/>
        <end position="75"/>
    </location>
</feature>
<keyword evidence="1" id="KW-0175">Coiled coil</keyword>
<reference evidence="3" key="1">
    <citation type="submission" date="2020-07" db="EMBL/GenBank/DDBJ databases">
        <title>The High-quality genome of the commercially important snow crab, Chionoecetes opilio.</title>
        <authorList>
            <person name="Jeong J.-H."/>
            <person name="Ryu S."/>
        </authorList>
    </citation>
    <scope>NUCLEOTIDE SEQUENCE</scope>
    <source>
        <strain evidence="3">MADBK_172401_WGS</strain>
        <tissue evidence="3">Digestive gland</tissue>
    </source>
</reference>
<evidence type="ECO:0000313" key="4">
    <source>
        <dbReference type="Proteomes" id="UP000770661"/>
    </source>
</evidence>
<accession>A0A8J4Y695</accession>
<dbReference type="EMBL" id="JACEEZ010018309">
    <property type="protein sequence ID" value="KAG0717039.1"/>
    <property type="molecule type" value="Genomic_DNA"/>
</dbReference>
<dbReference type="OrthoDB" id="193920at2759"/>
<name>A0A8J4Y695_CHIOP</name>
<dbReference type="AlphaFoldDB" id="A0A8J4Y695"/>
<gene>
    <name evidence="3" type="ORF">GWK47_055256</name>
</gene>
<dbReference type="Gene3D" id="6.10.250.1380">
    <property type="match status" value="1"/>
</dbReference>